<comment type="caution">
    <text evidence="1">The sequence shown here is derived from an EMBL/GenBank/DDBJ whole genome shotgun (WGS) entry which is preliminary data.</text>
</comment>
<evidence type="ECO:0000313" key="2">
    <source>
        <dbReference type="Proteomes" id="UP000287401"/>
    </source>
</evidence>
<organism evidence="1 2">
    <name type="scientific">Sphingobium yanoikuyae</name>
    <name type="common">Sphingomonas yanoikuyae</name>
    <dbReference type="NCBI Taxonomy" id="13690"/>
    <lineage>
        <taxon>Bacteria</taxon>
        <taxon>Pseudomonadati</taxon>
        <taxon>Pseudomonadota</taxon>
        <taxon>Alphaproteobacteria</taxon>
        <taxon>Sphingomonadales</taxon>
        <taxon>Sphingomonadaceae</taxon>
        <taxon>Sphingobium</taxon>
    </lineage>
</organism>
<gene>
    <name evidence="1" type="ORF">DAH51_21780</name>
</gene>
<dbReference type="EMBL" id="QRAL01000035">
    <property type="protein sequence ID" value="RSU52248.1"/>
    <property type="molecule type" value="Genomic_DNA"/>
</dbReference>
<name>A0A430BKT1_SPHYA</name>
<evidence type="ECO:0000313" key="1">
    <source>
        <dbReference type="EMBL" id="RSU52248.1"/>
    </source>
</evidence>
<dbReference type="Proteomes" id="UP000287401">
    <property type="component" value="Unassembled WGS sequence"/>
</dbReference>
<dbReference type="AlphaFoldDB" id="A0A430BKT1"/>
<reference evidence="1 2" key="1">
    <citation type="submission" date="2018-07" db="EMBL/GenBank/DDBJ databases">
        <title>Genomic and Epidemiologic Investigation of an Indolent Hospital Outbreak.</title>
        <authorList>
            <person name="Johnson R.C."/>
            <person name="Deming C."/>
            <person name="Conlan S."/>
            <person name="Zellmer C.J."/>
            <person name="Michelin A.V."/>
            <person name="Lee-Lin S."/>
            <person name="Thomas P.J."/>
            <person name="Park M."/>
            <person name="Weingarten R.A."/>
            <person name="Less J."/>
            <person name="Dekker J.P."/>
            <person name="Frank K.M."/>
            <person name="Musser K.A."/>
            <person name="Mcquiston J.R."/>
            <person name="Henderson D.K."/>
            <person name="Lau A.F."/>
            <person name="Palmore T.N."/>
            <person name="Segre J.A."/>
        </authorList>
    </citation>
    <scope>NUCLEOTIDE SEQUENCE [LARGE SCALE GENOMIC DNA]</scope>
    <source>
        <strain evidence="1 2">SK-NIH.Env6_1116</strain>
    </source>
</reference>
<proteinExistence type="predicted"/>
<accession>A0A430BKT1</accession>
<protein>
    <submittedName>
        <fullName evidence="1">Uncharacterized protein</fullName>
    </submittedName>
</protein>
<sequence length="234" mass="25348">MTLGKDEFAFHFDTERGIDAQRLGIFLQRAAKVARDNGADLRIVAIEEGSLDVVARVTKAAAKKVGDEFAANPVKTSAASSVLVGVVIKGLAMVMAPAESGATPLAKAGAEIVEKEHVQSITIISQVDQVIVMDPAIADEVRRAERRSRAPALPSYRETQRMIADGGEITGFVAEMDGDLYFRPDGHRFAVPIDMQTSEAADALYPGAHFRVRGELILRRERPYALIVSSAFRI</sequence>